<feature type="region of interest" description="Disordered" evidence="1">
    <location>
        <begin position="312"/>
        <end position="332"/>
    </location>
</feature>
<dbReference type="RefSeq" id="WP_200282164.1">
    <property type="nucleotide sequence ID" value="NZ_JAENII010000014.1"/>
</dbReference>
<comment type="caution">
    <text evidence="4">The sequence shown here is derived from an EMBL/GenBank/DDBJ whole genome shotgun (WGS) entry which is preliminary data.</text>
</comment>
<dbReference type="EMBL" id="JAENII010000014">
    <property type="protein sequence ID" value="MBK1828529.1"/>
    <property type="molecule type" value="Genomic_DNA"/>
</dbReference>
<dbReference type="SUPFAM" id="SSF57997">
    <property type="entry name" value="Tropomyosin"/>
    <property type="match status" value="1"/>
</dbReference>
<keyword evidence="2" id="KW-0812">Transmembrane</keyword>
<protein>
    <submittedName>
        <fullName evidence="4">MCE family protein</fullName>
    </submittedName>
</protein>
<evidence type="ECO:0000313" key="5">
    <source>
        <dbReference type="Proteomes" id="UP000658278"/>
    </source>
</evidence>
<dbReference type="PANTHER" id="PTHR33371">
    <property type="entry name" value="INTERMEMBRANE PHOSPHOLIPID TRANSPORT SYSTEM BINDING PROTEIN MLAD-RELATED"/>
    <property type="match status" value="1"/>
</dbReference>
<dbReference type="Pfam" id="PF02470">
    <property type="entry name" value="MlaD"/>
    <property type="match status" value="1"/>
</dbReference>
<dbReference type="PANTHER" id="PTHR33371:SF4">
    <property type="entry name" value="INTERMEMBRANE PHOSPHOLIPID TRANSPORT SYSTEM BINDING PROTEIN MLAD"/>
    <property type="match status" value="1"/>
</dbReference>
<keyword evidence="2" id="KW-1133">Transmembrane helix</keyword>
<feature type="domain" description="Mce/MlaD" evidence="3">
    <location>
        <begin position="40"/>
        <end position="117"/>
    </location>
</feature>
<dbReference type="InterPro" id="IPR003399">
    <property type="entry name" value="Mce/MlaD"/>
</dbReference>
<organism evidence="4 5">
    <name type="scientific">Haloferula rosea</name>
    <dbReference type="NCBI Taxonomy" id="490093"/>
    <lineage>
        <taxon>Bacteria</taxon>
        <taxon>Pseudomonadati</taxon>
        <taxon>Verrucomicrobiota</taxon>
        <taxon>Verrucomicrobiia</taxon>
        <taxon>Verrucomicrobiales</taxon>
        <taxon>Verrucomicrobiaceae</taxon>
        <taxon>Haloferula</taxon>
    </lineage>
</organism>
<sequence length="332" mass="35509">MSESPRKTEAMVGLFIFVGLALLGILIVQFGRFGDRFIGKYAVTVVFDDAAGLIRGSEVRMGGAKIGKVATHPALNENVKVEVQVDIDERIRIPEGSAFQISSASILGDKLIVITPPATSTGEFIEAGTTIAGAGPSGLDALQNNAEAVSRDARQLLVDAAKTMKQIDGAIGDIRTATGELTTTLQKVNEGILTEENMGRIETTLANLEQASAGLDPTLADARQAIQSIESAAAEARTTFAEATVRIEELEPALKEIPSAVSSLSRAADKAAETLDHVEGGKGLLGTLAYDEEVSDDAKTFIRNLKQQGILRYRDKETPEDDPRTRFKSRRR</sequence>
<accession>A0A934VFN1</accession>
<dbReference type="AlphaFoldDB" id="A0A934VFN1"/>
<evidence type="ECO:0000259" key="3">
    <source>
        <dbReference type="Pfam" id="PF02470"/>
    </source>
</evidence>
<evidence type="ECO:0000313" key="4">
    <source>
        <dbReference type="EMBL" id="MBK1828529.1"/>
    </source>
</evidence>
<keyword evidence="2" id="KW-0472">Membrane</keyword>
<dbReference type="Gene3D" id="1.10.287.1490">
    <property type="match status" value="1"/>
</dbReference>
<feature type="transmembrane region" description="Helical" evidence="2">
    <location>
        <begin position="12"/>
        <end position="31"/>
    </location>
</feature>
<keyword evidence="5" id="KW-1185">Reference proteome</keyword>
<dbReference type="InterPro" id="IPR052336">
    <property type="entry name" value="MlaD_Phospholipid_Transporter"/>
</dbReference>
<name>A0A934VFN1_9BACT</name>
<evidence type="ECO:0000256" key="2">
    <source>
        <dbReference type="SAM" id="Phobius"/>
    </source>
</evidence>
<proteinExistence type="predicted"/>
<dbReference type="Proteomes" id="UP000658278">
    <property type="component" value="Unassembled WGS sequence"/>
</dbReference>
<feature type="compositionally biased region" description="Basic and acidic residues" evidence="1">
    <location>
        <begin position="312"/>
        <end position="325"/>
    </location>
</feature>
<reference evidence="4" key="1">
    <citation type="submission" date="2021-01" db="EMBL/GenBank/DDBJ databases">
        <title>Modified the classification status of verrucomicrobia.</title>
        <authorList>
            <person name="Feng X."/>
        </authorList>
    </citation>
    <scope>NUCLEOTIDE SEQUENCE</scope>
    <source>
        <strain evidence="4">KCTC 22201</strain>
    </source>
</reference>
<gene>
    <name evidence="4" type="ORF">JIN81_15960</name>
</gene>
<evidence type="ECO:0000256" key="1">
    <source>
        <dbReference type="SAM" id="MobiDB-lite"/>
    </source>
</evidence>